<proteinExistence type="predicted"/>
<dbReference type="Proteomes" id="UP000198856">
    <property type="component" value="Unassembled WGS sequence"/>
</dbReference>
<accession>A0A1G8TE76</accession>
<dbReference type="STRING" id="890420.SAMN05216226_10321"/>
<organism evidence="2 3">
    <name type="scientific">Halovenus aranensis</name>
    <dbReference type="NCBI Taxonomy" id="890420"/>
    <lineage>
        <taxon>Archaea</taxon>
        <taxon>Methanobacteriati</taxon>
        <taxon>Methanobacteriota</taxon>
        <taxon>Stenosarchaea group</taxon>
        <taxon>Halobacteria</taxon>
        <taxon>Halobacteriales</taxon>
        <taxon>Haloarculaceae</taxon>
        <taxon>Halovenus</taxon>
    </lineage>
</organism>
<evidence type="ECO:0000313" key="2">
    <source>
        <dbReference type="EMBL" id="SDJ39876.1"/>
    </source>
</evidence>
<dbReference type="OrthoDB" id="333505at2157"/>
<dbReference type="Pfam" id="PF19133">
    <property type="entry name" value="DUF5816"/>
    <property type="match status" value="1"/>
</dbReference>
<reference evidence="2 3" key="1">
    <citation type="submission" date="2016-10" db="EMBL/GenBank/DDBJ databases">
        <authorList>
            <person name="de Groot N.N."/>
        </authorList>
    </citation>
    <scope>NUCLEOTIDE SEQUENCE [LARGE SCALE GENOMIC DNA]</scope>
    <source>
        <strain evidence="2 3">IBRC-M10015</strain>
    </source>
</reference>
<evidence type="ECO:0008006" key="4">
    <source>
        <dbReference type="Google" id="ProtNLM"/>
    </source>
</evidence>
<dbReference type="EMBL" id="FNFC01000003">
    <property type="protein sequence ID" value="SDJ39876.1"/>
    <property type="molecule type" value="Genomic_DNA"/>
</dbReference>
<gene>
    <name evidence="2" type="ORF">SAMN05216226_10321</name>
</gene>
<sequence length="79" mass="8859">MEPVTDSDGASRFVDTSAGRRGQKGPFYVVYTDQEQTTRWGFFCTNCETLDNAVDAMGRVQCNVCSNRTKAEEWDAAHE</sequence>
<evidence type="ECO:0000313" key="3">
    <source>
        <dbReference type="Proteomes" id="UP000198856"/>
    </source>
</evidence>
<evidence type="ECO:0000256" key="1">
    <source>
        <dbReference type="SAM" id="MobiDB-lite"/>
    </source>
</evidence>
<name>A0A1G8TE76_9EURY</name>
<feature type="region of interest" description="Disordered" evidence="1">
    <location>
        <begin position="1"/>
        <end position="21"/>
    </location>
</feature>
<protein>
    <recommendedName>
        <fullName evidence="4">GNAT family acetyltransferase</fullName>
    </recommendedName>
</protein>
<keyword evidence="3" id="KW-1185">Reference proteome</keyword>
<dbReference type="InterPro" id="IPR043854">
    <property type="entry name" value="DUF5816"/>
</dbReference>
<dbReference type="RefSeq" id="WP_092699529.1">
    <property type="nucleotide sequence ID" value="NZ_FNFC01000003.1"/>
</dbReference>
<dbReference type="AlphaFoldDB" id="A0A1G8TE76"/>